<gene>
    <name evidence="1" type="ORF">WQE_12506</name>
</gene>
<dbReference type="EMBL" id="AKAU01000076">
    <property type="protein sequence ID" value="EIN00697.1"/>
    <property type="molecule type" value="Genomic_DNA"/>
</dbReference>
<dbReference type="Proteomes" id="UP000004980">
    <property type="component" value="Unassembled WGS sequence"/>
</dbReference>
<dbReference type="GeneID" id="55536991"/>
<evidence type="ECO:0008006" key="3">
    <source>
        <dbReference type="Google" id="ProtNLM"/>
    </source>
</evidence>
<dbReference type="SUPFAM" id="SSF52540">
    <property type="entry name" value="P-loop containing nucleoside triphosphate hydrolases"/>
    <property type="match status" value="1"/>
</dbReference>
<proteinExistence type="predicted"/>
<organism evidence="1 2">
    <name type="scientific">Paraburkholderia hospita</name>
    <dbReference type="NCBI Taxonomy" id="169430"/>
    <lineage>
        <taxon>Bacteria</taxon>
        <taxon>Pseudomonadati</taxon>
        <taxon>Pseudomonadota</taxon>
        <taxon>Betaproteobacteria</taxon>
        <taxon>Burkholderiales</taxon>
        <taxon>Burkholderiaceae</taxon>
        <taxon>Paraburkholderia</taxon>
    </lineage>
</organism>
<sequence>MARLAIPLEHNEPLVSVIGKYNHGKSRLLNELIGRDDFGFCRNKDGGSSE</sequence>
<protein>
    <recommendedName>
        <fullName evidence="3">G domain-containing protein</fullName>
    </recommendedName>
</protein>
<accession>A0ABN0FPH0</accession>
<dbReference type="InterPro" id="IPR027417">
    <property type="entry name" value="P-loop_NTPase"/>
</dbReference>
<dbReference type="Gene3D" id="3.40.50.300">
    <property type="entry name" value="P-loop containing nucleotide triphosphate hydrolases"/>
    <property type="match status" value="1"/>
</dbReference>
<evidence type="ECO:0000313" key="1">
    <source>
        <dbReference type="EMBL" id="EIN00697.1"/>
    </source>
</evidence>
<comment type="caution">
    <text evidence="1">The sequence shown here is derived from an EMBL/GenBank/DDBJ whole genome shotgun (WGS) entry which is preliminary data.</text>
</comment>
<dbReference type="RefSeq" id="WP_007581033.1">
    <property type="nucleotide sequence ID" value="NZ_AKAU01000076.1"/>
</dbReference>
<reference evidence="1 2" key="1">
    <citation type="journal article" date="2012" name="J. Bacteriol.">
        <title>Draft Genome Sequence of the Soil Bacterium Burkholderia terrae Strain BS001, Which Interacts with Fungal Surface Structures.</title>
        <authorList>
            <person name="Nazir R."/>
            <person name="Hansen M.A."/>
            <person name="Sorensen S."/>
            <person name="van Elsas J.D."/>
        </authorList>
    </citation>
    <scope>NUCLEOTIDE SEQUENCE [LARGE SCALE GENOMIC DNA]</scope>
    <source>
        <strain evidence="1 2">BS001</strain>
    </source>
</reference>
<keyword evidence="2" id="KW-1185">Reference proteome</keyword>
<name>A0ABN0FPH0_9BURK</name>
<evidence type="ECO:0000313" key="2">
    <source>
        <dbReference type="Proteomes" id="UP000004980"/>
    </source>
</evidence>